<keyword evidence="8 11" id="KW-0067">ATP-binding</keyword>
<dbReference type="FunFam" id="3.30.63.10:FF:000002">
    <property type="entry name" value="Guanylate kinase 1"/>
    <property type="match status" value="1"/>
</dbReference>
<dbReference type="SMART" id="SM00072">
    <property type="entry name" value="GuKc"/>
    <property type="match status" value="1"/>
</dbReference>
<evidence type="ECO:0000256" key="9">
    <source>
        <dbReference type="ARBA" id="ARBA00030128"/>
    </source>
</evidence>
<evidence type="ECO:0000256" key="6">
    <source>
        <dbReference type="ARBA" id="ARBA00022741"/>
    </source>
</evidence>
<dbReference type="Pfam" id="PF00625">
    <property type="entry name" value="Guanylate_kin"/>
    <property type="match status" value="1"/>
</dbReference>
<evidence type="ECO:0000256" key="3">
    <source>
        <dbReference type="ARBA" id="ARBA00012961"/>
    </source>
</evidence>
<dbReference type="Proteomes" id="UP000196710">
    <property type="component" value="Chromosome"/>
</dbReference>
<dbReference type="Gene3D" id="3.40.50.300">
    <property type="entry name" value="P-loop containing nucleotide triphosphate hydrolases"/>
    <property type="match status" value="1"/>
</dbReference>
<comment type="similarity">
    <text evidence="2 11">Belongs to the guanylate kinase family.</text>
</comment>
<dbReference type="EMBL" id="CP065321">
    <property type="protein sequence ID" value="QQR29655.1"/>
    <property type="molecule type" value="Genomic_DNA"/>
</dbReference>
<keyword evidence="7 11" id="KW-0418">Kinase</keyword>
<dbReference type="InterPro" id="IPR020590">
    <property type="entry name" value="Guanylate_kinase_CS"/>
</dbReference>
<dbReference type="GO" id="GO:0004385">
    <property type="term" value="F:GMP kinase activity"/>
    <property type="evidence" value="ECO:0007669"/>
    <property type="project" value="UniProtKB-UniRule"/>
</dbReference>
<sequence>MSRGILLVVSAPSAGGKGTILGELFNRDGNLRMSVSATTRRPREGEEHGKHYYFISREEFRGLIDSGSMLEYAEYVGNLYGTPRGPVEQWLSEGHDVVLEIEVQGGAQIKKLAPDCVSVFITPPSMEVLEKRLRGRGTENEETIRKRLETARRELPQAENYDYVVINDRLEDAVDDMQAILRSEKLRYMRDPDFIKGLLAGPKA</sequence>
<reference evidence="14 16" key="3">
    <citation type="submission" date="2020-11" db="EMBL/GenBank/DDBJ databases">
        <title>Closed and high quality bacterial genomes of the OMM12 community.</title>
        <authorList>
            <person name="Marbouty M."/>
            <person name="Lamy-Besnier Q."/>
            <person name="Debarbieux L."/>
            <person name="Koszul R."/>
        </authorList>
    </citation>
    <scope>NUCLEOTIDE SEQUENCE [LARGE SCALE GENOMIC DNA]</scope>
    <source>
        <strain evidence="14 16">KB18</strain>
    </source>
</reference>
<dbReference type="GO" id="GO:0005829">
    <property type="term" value="C:cytosol"/>
    <property type="evidence" value="ECO:0007669"/>
    <property type="project" value="TreeGrafter"/>
</dbReference>
<keyword evidence="6 11" id="KW-0547">Nucleotide-binding</keyword>
<evidence type="ECO:0000256" key="11">
    <source>
        <dbReference type="HAMAP-Rule" id="MF_00328"/>
    </source>
</evidence>
<dbReference type="RefSeq" id="WP_066534131.1">
    <property type="nucleotide sequence ID" value="NZ_CP021422.1"/>
</dbReference>
<evidence type="ECO:0000256" key="2">
    <source>
        <dbReference type="ARBA" id="ARBA00005790"/>
    </source>
</evidence>
<evidence type="ECO:0000256" key="7">
    <source>
        <dbReference type="ARBA" id="ARBA00022777"/>
    </source>
</evidence>
<comment type="subcellular location">
    <subcellularLocation>
        <location evidence="11">Cytoplasm</location>
    </subcellularLocation>
</comment>
<dbReference type="EC" id="2.7.4.8" evidence="3 11"/>
<dbReference type="Gene3D" id="3.30.63.10">
    <property type="entry name" value="Guanylate Kinase phosphate binding domain"/>
    <property type="match status" value="1"/>
</dbReference>
<evidence type="ECO:0000313" key="14">
    <source>
        <dbReference type="EMBL" id="QQR29655.1"/>
    </source>
</evidence>
<gene>
    <name evidence="11 14" type="primary">gmk</name>
    <name evidence="13" type="ORF">ADH66_06605</name>
    <name evidence="14" type="ORF">I5Q82_16705</name>
</gene>
<evidence type="ECO:0000313" key="15">
    <source>
        <dbReference type="Proteomes" id="UP000196710"/>
    </source>
</evidence>
<reference evidence="15" key="2">
    <citation type="submission" date="2017-05" db="EMBL/GenBank/DDBJ databases">
        <title>Improved OligoMM genomes.</title>
        <authorList>
            <person name="Garzetti D."/>
        </authorList>
    </citation>
    <scope>NUCLEOTIDE SEQUENCE [LARGE SCALE GENOMIC DNA]</scope>
    <source>
        <strain evidence="15">KB18</strain>
    </source>
</reference>
<dbReference type="EMBL" id="CP021422">
    <property type="protein sequence ID" value="ASB40364.1"/>
    <property type="molecule type" value="Genomic_DNA"/>
</dbReference>
<name>A0A1Z2XPN4_9FIRM</name>
<dbReference type="NCBIfam" id="TIGR03263">
    <property type="entry name" value="guanyl_kin"/>
    <property type="match status" value="1"/>
</dbReference>
<keyword evidence="15" id="KW-1185">Reference proteome</keyword>
<dbReference type="PANTHER" id="PTHR23117:SF13">
    <property type="entry name" value="GUANYLATE KINASE"/>
    <property type="match status" value="1"/>
</dbReference>
<comment type="catalytic activity">
    <reaction evidence="10 11">
        <text>GMP + ATP = GDP + ADP</text>
        <dbReference type="Rhea" id="RHEA:20780"/>
        <dbReference type="ChEBI" id="CHEBI:30616"/>
        <dbReference type="ChEBI" id="CHEBI:58115"/>
        <dbReference type="ChEBI" id="CHEBI:58189"/>
        <dbReference type="ChEBI" id="CHEBI:456216"/>
        <dbReference type="EC" id="2.7.4.8"/>
    </reaction>
</comment>
<evidence type="ECO:0000259" key="12">
    <source>
        <dbReference type="PROSITE" id="PS50052"/>
    </source>
</evidence>
<evidence type="ECO:0000256" key="1">
    <source>
        <dbReference type="ARBA" id="ARBA00003531"/>
    </source>
</evidence>
<evidence type="ECO:0000313" key="13">
    <source>
        <dbReference type="EMBL" id="ASB40364.1"/>
    </source>
</evidence>
<dbReference type="HAMAP" id="MF_00328">
    <property type="entry name" value="Guanylate_kinase"/>
    <property type="match status" value="1"/>
</dbReference>
<evidence type="ECO:0000256" key="8">
    <source>
        <dbReference type="ARBA" id="ARBA00022840"/>
    </source>
</evidence>
<dbReference type="AlphaFoldDB" id="A0A1Z2XPN4"/>
<dbReference type="PROSITE" id="PS00856">
    <property type="entry name" value="GUANYLATE_KINASE_1"/>
    <property type="match status" value="1"/>
</dbReference>
<evidence type="ECO:0000256" key="10">
    <source>
        <dbReference type="ARBA" id="ARBA00048594"/>
    </source>
</evidence>
<protein>
    <recommendedName>
        <fullName evidence="4 11">Guanylate kinase</fullName>
        <ecNumber evidence="3 11">2.7.4.8</ecNumber>
    </recommendedName>
    <alternativeName>
        <fullName evidence="9 11">GMP kinase</fullName>
    </alternativeName>
</protein>
<proteinExistence type="inferred from homology"/>
<dbReference type="SUPFAM" id="SSF52540">
    <property type="entry name" value="P-loop containing nucleoside triphosphate hydrolases"/>
    <property type="match status" value="1"/>
</dbReference>
<dbReference type="InterPro" id="IPR017665">
    <property type="entry name" value="Guanylate_kinase"/>
</dbReference>
<feature type="binding site" evidence="11">
    <location>
        <begin position="11"/>
        <end position="18"/>
    </location>
    <ligand>
        <name>ATP</name>
        <dbReference type="ChEBI" id="CHEBI:30616"/>
    </ligand>
</feature>
<dbReference type="PROSITE" id="PS50052">
    <property type="entry name" value="GUANYLATE_KINASE_2"/>
    <property type="match status" value="1"/>
</dbReference>
<accession>A0A1Z2XPN4</accession>
<organism evidence="14 16">
    <name type="scientific">Acutalibacter muris</name>
    <dbReference type="NCBI Taxonomy" id="1796620"/>
    <lineage>
        <taxon>Bacteria</taxon>
        <taxon>Bacillati</taxon>
        <taxon>Bacillota</taxon>
        <taxon>Clostridia</taxon>
        <taxon>Eubacteriales</taxon>
        <taxon>Acutalibacteraceae</taxon>
        <taxon>Acutalibacter</taxon>
    </lineage>
</organism>
<keyword evidence="11" id="KW-0963">Cytoplasm</keyword>
<dbReference type="GO" id="GO:0005524">
    <property type="term" value="F:ATP binding"/>
    <property type="evidence" value="ECO:0007669"/>
    <property type="project" value="UniProtKB-UniRule"/>
</dbReference>
<dbReference type="InterPro" id="IPR027417">
    <property type="entry name" value="P-loop_NTPase"/>
</dbReference>
<dbReference type="CDD" id="cd00071">
    <property type="entry name" value="GMPK"/>
    <property type="match status" value="1"/>
</dbReference>
<keyword evidence="5 11" id="KW-0808">Transferase</keyword>
<evidence type="ECO:0000313" key="16">
    <source>
        <dbReference type="Proteomes" id="UP000596035"/>
    </source>
</evidence>
<dbReference type="InterPro" id="IPR008145">
    <property type="entry name" value="GK/Ca_channel_bsu"/>
</dbReference>
<dbReference type="InterPro" id="IPR008144">
    <property type="entry name" value="Guanylate_kin-like_dom"/>
</dbReference>
<evidence type="ECO:0000256" key="4">
    <source>
        <dbReference type="ARBA" id="ARBA00016296"/>
    </source>
</evidence>
<feature type="domain" description="Guanylate kinase-like" evidence="12">
    <location>
        <begin position="4"/>
        <end position="182"/>
    </location>
</feature>
<dbReference type="Proteomes" id="UP000596035">
    <property type="component" value="Chromosome"/>
</dbReference>
<evidence type="ECO:0000256" key="5">
    <source>
        <dbReference type="ARBA" id="ARBA00022679"/>
    </source>
</evidence>
<reference evidence="13" key="1">
    <citation type="journal article" date="2017" name="Genome Announc.">
        <title>High-Quality Whole-Genome Sequences of the Oligo-Mouse-Microbiota Bacterial Community.</title>
        <authorList>
            <person name="Garzetti D."/>
            <person name="Brugiroux S."/>
            <person name="Bunk B."/>
            <person name="Pukall R."/>
            <person name="McCoy K.D."/>
            <person name="Macpherson A.J."/>
            <person name="Stecher B."/>
        </authorList>
    </citation>
    <scope>NUCLEOTIDE SEQUENCE</scope>
    <source>
        <strain evidence="13">KB18</strain>
    </source>
</reference>
<dbReference type="KEGG" id="amur:ADH66_06605"/>
<comment type="function">
    <text evidence="1 11">Essential for recycling GMP and indirectly, cGMP.</text>
</comment>
<dbReference type="PANTHER" id="PTHR23117">
    <property type="entry name" value="GUANYLATE KINASE-RELATED"/>
    <property type="match status" value="1"/>
</dbReference>